<comment type="caution">
    <text evidence="3">The sequence shown here is derived from an EMBL/GenBank/DDBJ whole genome shotgun (WGS) entry which is preliminary data.</text>
</comment>
<evidence type="ECO:0000313" key="4">
    <source>
        <dbReference type="Proteomes" id="UP000236594"/>
    </source>
</evidence>
<dbReference type="Pfam" id="PF00059">
    <property type="entry name" value="Lectin_C"/>
    <property type="match status" value="1"/>
</dbReference>
<dbReference type="InterPro" id="IPR016186">
    <property type="entry name" value="C-type_lectin-like/link_sf"/>
</dbReference>
<dbReference type="Proteomes" id="UP000236594">
    <property type="component" value="Unassembled WGS sequence"/>
</dbReference>
<dbReference type="OrthoDB" id="1251983at2"/>
<dbReference type="EMBL" id="PPED02000007">
    <property type="protein sequence ID" value="PWN63641.1"/>
    <property type="molecule type" value="Genomic_DNA"/>
</dbReference>
<dbReference type="SMART" id="SM00034">
    <property type="entry name" value="CLECT"/>
    <property type="match status" value="1"/>
</dbReference>
<sequence>MKKALYFLIGLPYVIHAQVGINTPTPTKSLDINGELRIRTLNPGASTDDILSADVNGNVRKVSRSDLNGGSSSGFNNSILGYDPKPVATRPQPPGSVPGGGTATELGCKKWSGNNHTYCAYQLSQAINWFNAFSFGKQMGGYLVTMPNDAERIWVNSNIVASGTGYNLANNVWIGFNKIQRPGNPDQLQWITGEEFRINWSTNPATTENWFNPGEPNNSGGVEGATHIFAGSVNAERKWNDLNGTLTANSSISMNQLIIEFNE</sequence>
<accession>A0A316WQB6</accession>
<reference evidence="3 4" key="1">
    <citation type="submission" date="2018-04" db="EMBL/GenBank/DDBJ databases">
        <title>Draft Genome Sequence of Phosphate-Solubilizing Chryseobacterium sp. ISE14 that is a Biocontrol and Plant Growth-Promoting Rhizobacterium Isolated from Cucumber.</title>
        <authorList>
            <person name="Jeong J.-J."/>
            <person name="Sang M.K."/>
            <person name="Choi I.-G."/>
            <person name="Kim K.D."/>
        </authorList>
    </citation>
    <scope>NUCLEOTIDE SEQUENCE [LARGE SCALE GENOMIC DNA]</scope>
    <source>
        <strain evidence="3 4">ISE14</strain>
    </source>
</reference>
<dbReference type="AlphaFoldDB" id="A0A316WQB6"/>
<feature type="domain" description="C-type lectin" evidence="2">
    <location>
        <begin position="115"/>
        <end position="241"/>
    </location>
</feature>
<protein>
    <recommendedName>
        <fullName evidence="2">C-type lectin domain-containing protein</fullName>
    </recommendedName>
</protein>
<dbReference type="PROSITE" id="PS50041">
    <property type="entry name" value="C_TYPE_LECTIN_2"/>
    <property type="match status" value="1"/>
</dbReference>
<dbReference type="InterPro" id="IPR001304">
    <property type="entry name" value="C-type_lectin-like"/>
</dbReference>
<evidence type="ECO:0000256" key="1">
    <source>
        <dbReference type="SAM" id="MobiDB-lite"/>
    </source>
</evidence>
<dbReference type="SUPFAM" id="SSF56436">
    <property type="entry name" value="C-type lectin-like"/>
    <property type="match status" value="1"/>
</dbReference>
<dbReference type="InterPro" id="IPR016187">
    <property type="entry name" value="CTDL_fold"/>
</dbReference>
<feature type="region of interest" description="Disordered" evidence="1">
    <location>
        <begin position="82"/>
        <end position="101"/>
    </location>
</feature>
<evidence type="ECO:0000313" key="3">
    <source>
        <dbReference type="EMBL" id="PWN63641.1"/>
    </source>
</evidence>
<gene>
    <name evidence="3" type="ORF">C1631_021970</name>
</gene>
<organism evidence="3 4">
    <name type="scientific">Chryseobacterium phosphatilyticum</name>
    <dbReference type="NCBI Taxonomy" id="475075"/>
    <lineage>
        <taxon>Bacteria</taxon>
        <taxon>Pseudomonadati</taxon>
        <taxon>Bacteroidota</taxon>
        <taxon>Flavobacteriia</taxon>
        <taxon>Flavobacteriales</taxon>
        <taxon>Weeksellaceae</taxon>
        <taxon>Chryseobacterium group</taxon>
        <taxon>Chryseobacterium</taxon>
    </lineage>
</organism>
<proteinExistence type="predicted"/>
<name>A0A316WQB6_9FLAO</name>
<dbReference type="RefSeq" id="WP_109714230.1">
    <property type="nucleotide sequence ID" value="NZ_PPED02000007.1"/>
</dbReference>
<evidence type="ECO:0000259" key="2">
    <source>
        <dbReference type="PROSITE" id="PS50041"/>
    </source>
</evidence>
<keyword evidence="4" id="KW-1185">Reference proteome</keyword>
<dbReference type="CDD" id="cd00037">
    <property type="entry name" value="CLECT"/>
    <property type="match status" value="1"/>
</dbReference>
<dbReference type="Gene3D" id="3.10.100.10">
    <property type="entry name" value="Mannose-Binding Protein A, subunit A"/>
    <property type="match status" value="1"/>
</dbReference>